<proteinExistence type="predicted"/>
<organism evidence="2 3">
    <name type="scientific">Metapseudomonas furukawaii</name>
    <name type="common">Pseudomonas furukawaii</name>
    <dbReference type="NCBI Taxonomy" id="1149133"/>
    <lineage>
        <taxon>Bacteria</taxon>
        <taxon>Pseudomonadati</taxon>
        <taxon>Pseudomonadota</taxon>
        <taxon>Gammaproteobacteria</taxon>
        <taxon>Pseudomonadales</taxon>
        <taxon>Pseudomonadaceae</taxon>
        <taxon>Metapseudomonas</taxon>
    </lineage>
</organism>
<protein>
    <submittedName>
        <fullName evidence="2">Long-chain-fatty-acid-CoA ligase</fullName>
        <ecNumber evidence="2">6.2.1.3</ecNumber>
    </submittedName>
</protein>
<dbReference type="EC" id="6.2.1.3" evidence="2"/>
<reference evidence="2 3" key="1">
    <citation type="journal article" date="2018" name="Int. J. Syst. Evol. Microbiol.">
        <title>Pseudomonas furukawaii sp. nov., a polychlorinated biphenyl-degrading bacterium isolated from biphenyl-contaminated soil in Japan.</title>
        <authorList>
            <person name="Kimura N."/>
            <person name="Watanabe T."/>
            <person name="Suenaga H."/>
            <person name="Fujihara H."/>
            <person name="Futagami T."/>
            <person name="Goto M."/>
            <person name="Hanada S."/>
            <person name="Hirose J."/>
        </authorList>
    </citation>
    <scope>NUCLEOTIDE SEQUENCE [LARGE SCALE GENOMIC DNA]</scope>
    <source>
        <strain evidence="3">DSM 10086 / NBRC 110670 / KF707</strain>
    </source>
</reference>
<evidence type="ECO:0000256" key="1">
    <source>
        <dbReference type="SAM" id="MobiDB-lite"/>
    </source>
</evidence>
<sequence length="197" mass="22632">MERPTLDRYSELTAERLQDEQATLLDSTTTAREYSRELEAMLEGKHEQVERIEEGLSDLIERAEQALQRQLSARPGLLSLPGTRANWQQGVGQLEQRISTLHGRLDRVREIGSATNVHGSVLRDMAYRKLQAENPDLVRQWEELRERERKAQTEERAKKRDQERAELTENGRAAGVREGKAKDQTLSRVLVQGFSDK</sequence>
<feature type="region of interest" description="Disordered" evidence="1">
    <location>
        <begin position="148"/>
        <end position="182"/>
    </location>
</feature>
<gene>
    <name evidence="2" type="ORF">KF707C_p330</name>
</gene>
<dbReference type="KEGG" id="pfuw:KF707C_p330"/>
<accession>A0AAD1C6R8</accession>
<dbReference type="NCBIfam" id="NF042916">
    <property type="entry name" value="IncP_KfrC_dom"/>
    <property type="match status" value="1"/>
</dbReference>
<dbReference type="RefSeq" id="WP_051050757.1">
    <property type="nucleotide sequence ID" value="NZ_AJMR01000195.1"/>
</dbReference>
<dbReference type="EMBL" id="AP014863">
    <property type="protein sequence ID" value="BAU77422.1"/>
    <property type="molecule type" value="Genomic_DNA"/>
</dbReference>
<dbReference type="GO" id="GO:0004467">
    <property type="term" value="F:long-chain fatty acid-CoA ligase activity"/>
    <property type="evidence" value="ECO:0007669"/>
    <property type="project" value="UniProtKB-EC"/>
</dbReference>
<keyword evidence="2" id="KW-0614">Plasmid</keyword>
<keyword evidence="3" id="KW-1185">Reference proteome</keyword>
<evidence type="ECO:0000313" key="2">
    <source>
        <dbReference type="EMBL" id="BAU77422.1"/>
    </source>
</evidence>
<keyword evidence="2" id="KW-0436">Ligase</keyword>
<dbReference type="AlphaFoldDB" id="A0AAD1C6R8"/>
<dbReference type="InterPro" id="IPR050043">
    <property type="entry name" value="KfrC-like_dom"/>
</dbReference>
<dbReference type="Proteomes" id="UP000218554">
    <property type="component" value="Plasmid pKF707"/>
</dbReference>
<evidence type="ECO:0000313" key="3">
    <source>
        <dbReference type="Proteomes" id="UP000218554"/>
    </source>
</evidence>
<name>A0AAD1C6R8_METFU</name>
<geneLocation type="plasmid" evidence="2 3">
    <name>pKF707</name>
</geneLocation>